<organism evidence="1 2">
    <name type="scientific">Amphibiibacter pelophylacis</name>
    <dbReference type="NCBI Taxonomy" id="1799477"/>
    <lineage>
        <taxon>Bacteria</taxon>
        <taxon>Pseudomonadati</taxon>
        <taxon>Pseudomonadota</taxon>
        <taxon>Betaproteobacteria</taxon>
        <taxon>Burkholderiales</taxon>
        <taxon>Sphaerotilaceae</taxon>
        <taxon>Amphibiibacter</taxon>
    </lineage>
</organism>
<dbReference type="Proteomes" id="UP001364695">
    <property type="component" value="Unassembled WGS sequence"/>
</dbReference>
<gene>
    <name evidence="1" type="ORF">RV045_06800</name>
</gene>
<proteinExistence type="predicted"/>
<protein>
    <submittedName>
        <fullName evidence="1">Amidohydrolase family protein</fullName>
    </submittedName>
</protein>
<comment type="caution">
    <text evidence="1">The sequence shown here is derived from an EMBL/GenBank/DDBJ whole genome shotgun (WGS) entry which is preliminary data.</text>
</comment>
<name>A0ACC6P2U5_9BURK</name>
<evidence type="ECO:0000313" key="1">
    <source>
        <dbReference type="EMBL" id="MEJ7138139.1"/>
    </source>
</evidence>
<accession>A0ACC6P2U5</accession>
<keyword evidence="2" id="KW-1185">Reference proteome</keyword>
<reference evidence="1" key="1">
    <citation type="submission" date="2023-10" db="EMBL/GenBank/DDBJ databases">
        <title>Amphibacter perezi, gen. nov., sp. nov. a novel taxa of the family Comamonadaceae, class Betaproteobacteria isolated from the skin microbiota of Pelophylax perezi from different populations.</title>
        <authorList>
            <person name="Costa S."/>
            <person name="Proenca D.N."/>
            <person name="Lopes I."/>
            <person name="Morais P.V."/>
        </authorList>
    </citation>
    <scope>NUCLEOTIDE SEQUENCE</scope>
    <source>
        <strain evidence="1">SL12-8</strain>
    </source>
</reference>
<sequence>MSAAGAAGAVSGGRIDAHQHFWPWRDHPQDYAWMSEPLAALRRDVLPHDSLPLMQAGSIAQCLAVQARATPRETAWLLDLCATAPQIAGVIGWDDLRAPDLPQRLAAWRAHPQGERLKGLRHQVQDEADVPAFIASPEVNRGLRAVQDAGLVYSLLVRHGQMAGVPAWAAQHDRHWLVLDHLGKPPVGAAAGDPAWRPWEGHLRALAALPHVAAKLSGLATEATIAGDLPDSARSAMRRCWDIALDAFGAQRLMFGSDWPVLSLATSYADNLALFSDWTSRLSAAEQSALWQGTARRVYGLSGLS</sequence>
<evidence type="ECO:0000313" key="2">
    <source>
        <dbReference type="Proteomes" id="UP001364695"/>
    </source>
</evidence>
<dbReference type="EMBL" id="JAWDIE010000008">
    <property type="protein sequence ID" value="MEJ7138139.1"/>
    <property type="molecule type" value="Genomic_DNA"/>
</dbReference>